<evidence type="ECO:0000313" key="3">
    <source>
        <dbReference type="EMBL" id="KAJ8274620.1"/>
    </source>
</evidence>
<name>A0A9Q1DLB8_CONCO</name>
<proteinExistence type="predicted"/>
<keyword evidence="4" id="KW-1185">Reference proteome</keyword>
<evidence type="ECO:0000259" key="2">
    <source>
        <dbReference type="Pfam" id="PF15443"/>
    </source>
</evidence>
<sequence length="329" mass="36988">MDLQIQNLRVGKSSVEDAFRKTVAEMGGKERIHLVSSVCVPKPEDISQVNVFEELVKELFNDTLPLCRSRDITIKEKPTEYNKGNEKSEKNAAGDTKSCCDNSENSVQVQGGKNKTVPGQNVHHIETNARLKHGQVTIDSQMIVFIFTGEFVNCRGNHECLKEILKDVRARTKLSSIRPALIGLVRRTVENEESERSVLLLEALMRSVFKKHPAELIWAGQFVPNKANVTLTIKKNACRTLLTSLHPQCIENSHSLSWTQKCFPWTPRKRMNQEKISSAYRHQGLPGSVEGLPLKTSCMTDEQCTEDYLEPDIGVSRPDGNAEPKHLLT</sequence>
<protein>
    <recommendedName>
        <fullName evidence="2">C2orf72-like C-terminal domain-containing protein</fullName>
    </recommendedName>
</protein>
<feature type="compositionally biased region" description="Basic and acidic residues" evidence="1">
    <location>
        <begin position="320"/>
        <end position="329"/>
    </location>
</feature>
<dbReference type="PANTHER" id="PTHR35675:SF1">
    <property type="entry name" value="RIKEN CDNA 2810459M11 GENE"/>
    <property type="match status" value="1"/>
</dbReference>
<feature type="compositionally biased region" description="Basic and acidic residues" evidence="1">
    <location>
        <begin position="79"/>
        <end position="92"/>
    </location>
</feature>
<dbReference type="OrthoDB" id="9908060at2759"/>
<feature type="domain" description="C2orf72-like C-terminal" evidence="2">
    <location>
        <begin position="180"/>
        <end position="279"/>
    </location>
</feature>
<accession>A0A9Q1DLB8</accession>
<feature type="compositionally biased region" description="Polar residues" evidence="1">
    <location>
        <begin position="99"/>
        <end position="119"/>
    </location>
</feature>
<organism evidence="3 4">
    <name type="scientific">Conger conger</name>
    <name type="common">Conger eel</name>
    <name type="synonym">Muraena conger</name>
    <dbReference type="NCBI Taxonomy" id="82655"/>
    <lineage>
        <taxon>Eukaryota</taxon>
        <taxon>Metazoa</taxon>
        <taxon>Chordata</taxon>
        <taxon>Craniata</taxon>
        <taxon>Vertebrata</taxon>
        <taxon>Euteleostomi</taxon>
        <taxon>Actinopterygii</taxon>
        <taxon>Neopterygii</taxon>
        <taxon>Teleostei</taxon>
        <taxon>Anguilliformes</taxon>
        <taxon>Congridae</taxon>
        <taxon>Conger</taxon>
    </lineage>
</organism>
<dbReference type="Proteomes" id="UP001152803">
    <property type="component" value="Unassembled WGS sequence"/>
</dbReference>
<gene>
    <name evidence="3" type="ORF">COCON_G00092450</name>
</gene>
<dbReference type="AlphaFoldDB" id="A0A9Q1DLB8"/>
<dbReference type="EMBL" id="JAFJMO010000006">
    <property type="protein sequence ID" value="KAJ8274620.1"/>
    <property type="molecule type" value="Genomic_DNA"/>
</dbReference>
<evidence type="ECO:0000256" key="1">
    <source>
        <dbReference type="SAM" id="MobiDB-lite"/>
    </source>
</evidence>
<reference evidence="3" key="1">
    <citation type="journal article" date="2023" name="Science">
        <title>Genome structures resolve the early diversification of teleost fishes.</title>
        <authorList>
            <person name="Parey E."/>
            <person name="Louis A."/>
            <person name="Montfort J."/>
            <person name="Bouchez O."/>
            <person name="Roques C."/>
            <person name="Iampietro C."/>
            <person name="Lluch J."/>
            <person name="Castinel A."/>
            <person name="Donnadieu C."/>
            <person name="Desvignes T."/>
            <person name="Floi Bucao C."/>
            <person name="Jouanno E."/>
            <person name="Wen M."/>
            <person name="Mejri S."/>
            <person name="Dirks R."/>
            <person name="Jansen H."/>
            <person name="Henkel C."/>
            <person name="Chen W.J."/>
            <person name="Zahm M."/>
            <person name="Cabau C."/>
            <person name="Klopp C."/>
            <person name="Thompson A.W."/>
            <person name="Robinson-Rechavi M."/>
            <person name="Braasch I."/>
            <person name="Lecointre G."/>
            <person name="Bobe J."/>
            <person name="Postlethwait J.H."/>
            <person name="Berthelot C."/>
            <person name="Roest Crollius H."/>
            <person name="Guiguen Y."/>
        </authorList>
    </citation>
    <scope>NUCLEOTIDE SEQUENCE</scope>
    <source>
        <strain evidence="3">Concon-B</strain>
    </source>
</reference>
<comment type="caution">
    <text evidence="3">The sequence shown here is derived from an EMBL/GenBank/DDBJ whole genome shotgun (WGS) entry which is preliminary data.</text>
</comment>
<dbReference type="InterPro" id="IPR027868">
    <property type="entry name" value="C2orf72-like_C"/>
</dbReference>
<dbReference type="PANTHER" id="PTHR35675">
    <property type="entry name" value="HYPOTHETICAL PROTEIN LOC100362216"/>
    <property type="match status" value="1"/>
</dbReference>
<feature type="region of interest" description="Disordered" evidence="1">
    <location>
        <begin position="309"/>
        <end position="329"/>
    </location>
</feature>
<dbReference type="Pfam" id="PF15443">
    <property type="entry name" value="DUF4630"/>
    <property type="match status" value="1"/>
</dbReference>
<feature type="region of interest" description="Disordered" evidence="1">
    <location>
        <begin position="79"/>
        <end position="120"/>
    </location>
</feature>
<evidence type="ECO:0000313" key="4">
    <source>
        <dbReference type="Proteomes" id="UP001152803"/>
    </source>
</evidence>